<dbReference type="InterPro" id="IPR029063">
    <property type="entry name" value="SAM-dependent_MTases_sf"/>
</dbReference>
<dbReference type="GO" id="GO:0032259">
    <property type="term" value="P:methylation"/>
    <property type="evidence" value="ECO:0007669"/>
    <property type="project" value="UniProtKB-KW"/>
</dbReference>
<dbReference type="GO" id="GO:0030731">
    <property type="term" value="F:guanidinoacetate N-methyltransferase activity"/>
    <property type="evidence" value="ECO:0007669"/>
    <property type="project" value="TreeGrafter"/>
</dbReference>
<protein>
    <submittedName>
        <fullName evidence="1">Guanidinoacetate N-methyltransferase</fullName>
    </submittedName>
</protein>
<dbReference type="GO" id="GO:0005737">
    <property type="term" value="C:cytoplasm"/>
    <property type="evidence" value="ECO:0007669"/>
    <property type="project" value="TreeGrafter"/>
</dbReference>
<keyword evidence="2" id="KW-1185">Reference proteome</keyword>
<name>A0A1M5CX90_STRHI</name>
<dbReference type="GO" id="GO:0006601">
    <property type="term" value="P:creatine biosynthetic process"/>
    <property type="evidence" value="ECO:0007669"/>
    <property type="project" value="TreeGrafter"/>
</dbReference>
<dbReference type="OrthoDB" id="9804312at2"/>
<organism evidence="1 2">
    <name type="scientific">Streptoalloteichus hindustanus</name>
    <dbReference type="NCBI Taxonomy" id="2017"/>
    <lineage>
        <taxon>Bacteria</taxon>
        <taxon>Bacillati</taxon>
        <taxon>Actinomycetota</taxon>
        <taxon>Actinomycetes</taxon>
        <taxon>Pseudonocardiales</taxon>
        <taxon>Pseudonocardiaceae</taxon>
        <taxon>Streptoalloteichus</taxon>
    </lineage>
</organism>
<accession>A0A1M5CX90</accession>
<dbReference type="STRING" id="2017.SAMN05444320_104208"/>
<dbReference type="EMBL" id="FQVN01000004">
    <property type="protein sequence ID" value="SHF59314.1"/>
    <property type="molecule type" value="Genomic_DNA"/>
</dbReference>
<reference evidence="1 2" key="1">
    <citation type="submission" date="2016-11" db="EMBL/GenBank/DDBJ databases">
        <authorList>
            <person name="Jaros S."/>
            <person name="Januszkiewicz K."/>
            <person name="Wedrychowicz H."/>
        </authorList>
    </citation>
    <scope>NUCLEOTIDE SEQUENCE [LARGE SCALE GENOMIC DNA]</scope>
    <source>
        <strain evidence="1 2">DSM 44523</strain>
    </source>
</reference>
<dbReference type="InterPro" id="IPR051038">
    <property type="entry name" value="RMT2/GAMT_Mtase"/>
</dbReference>
<proteinExistence type="predicted"/>
<dbReference type="CDD" id="cd02440">
    <property type="entry name" value="AdoMet_MTases"/>
    <property type="match status" value="1"/>
</dbReference>
<evidence type="ECO:0000313" key="1">
    <source>
        <dbReference type="EMBL" id="SHF59314.1"/>
    </source>
</evidence>
<evidence type="ECO:0000313" key="2">
    <source>
        <dbReference type="Proteomes" id="UP000184501"/>
    </source>
</evidence>
<dbReference type="Proteomes" id="UP000184501">
    <property type="component" value="Unassembled WGS sequence"/>
</dbReference>
<dbReference type="SUPFAM" id="SSF53335">
    <property type="entry name" value="S-adenosyl-L-methionine-dependent methyltransferases"/>
    <property type="match status" value="1"/>
</dbReference>
<sequence length="226" mass="25413">MRPVDSAQPRAATARTRDAIGFPDAREEWVEATAEYGEHGLRILGHPVMERWEDPYMRDLAVVATSRRGRVLEVGFGLGISAGHIQRQPIDTHVVIEANRDVFAELLAFGATAEHPVLPMLGFWQAICPCLRDQSFDGILFDTYPLAREEVHGNHFAFFAEAHRLLRPGGVLTYYSDEATSLEPHRGRLRKAGFREIAWRLCRVSPPPGCLYWRSPTIVSPIVVKT</sequence>
<dbReference type="Gene3D" id="3.40.50.150">
    <property type="entry name" value="Vaccinia Virus protein VP39"/>
    <property type="match status" value="1"/>
</dbReference>
<dbReference type="AlphaFoldDB" id="A0A1M5CX90"/>
<keyword evidence="1" id="KW-0489">Methyltransferase</keyword>
<dbReference type="PANTHER" id="PTHR32379:SF1">
    <property type="entry name" value="GUANIDINOACETATE N-METHYLTRANSFERASE"/>
    <property type="match status" value="1"/>
</dbReference>
<dbReference type="PANTHER" id="PTHR32379">
    <property type="entry name" value="GUANIDINOACETATE N-METHYLTRANSFERASE"/>
    <property type="match status" value="1"/>
</dbReference>
<gene>
    <name evidence="1" type="ORF">SAMN05444320_104208</name>
</gene>
<dbReference type="RefSeq" id="WP_073483145.1">
    <property type="nucleotide sequence ID" value="NZ_FQVN01000004.1"/>
</dbReference>
<keyword evidence="1" id="KW-0808">Transferase</keyword>